<evidence type="ECO:0000313" key="2">
    <source>
        <dbReference type="Proteomes" id="UP001416858"/>
    </source>
</evidence>
<comment type="caution">
    <text evidence="1">The sequence shown here is derived from an EMBL/GenBank/DDBJ whole genome shotgun (WGS) entry which is preliminary data.</text>
</comment>
<gene>
    <name evidence="1" type="ORF">Rcae01_03495</name>
</gene>
<evidence type="ECO:0000313" key="1">
    <source>
        <dbReference type="EMBL" id="GAA5508035.1"/>
    </source>
</evidence>
<name>A0ABP9VSC0_9BACT</name>
<keyword evidence="2" id="KW-1185">Reference proteome</keyword>
<protein>
    <submittedName>
        <fullName evidence="1">Uncharacterized protein</fullName>
    </submittedName>
</protein>
<proteinExistence type="predicted"/>
<dbReference type="Proteomes" id="UP001416858">
    <property type="component" value="Unassembled WGS sequence"/>
</dbReference>
<organism evidence="1 2">
    <name type="scientific">Novipirellula caenicola</name>
    <dbReference type="NCBI Taxonomy" id="1536901"/>
    <lineage>
        <taxon>Bacteria</taxon>
        <taxon>Pseudomonadati</taxon>
        <taxon>Planctomycetota</taxon>
        <taxon>Planctomycetia</taxon>
        <taxon>Pirellulales</taxon>
        <taxon>Pirellulaceae</taxon>
        <taxon>Novipirellula</taxon>
    </lineage>
</organism>
<dbReference type="EMBL" id="BAABRO010000007">
    <property type="protein sequence ID" value="GAA5508035.1"/>
    <property type="molecule type" value="Genomic_DNA"/>
</dbReference>
<sequence length="118" mass="13383">MGIAERAEFSARINRLLLTLISIQTPDDENLALVLVGHLEAVFTTAQTKSPVDSVYIFHDVLFSKKTCTFGKTPSRQIFGEKLFFHSGRTTFHVSRRTLNQKFAALQQRQSRNGRTLN</sequence>
<reference evidence="1 2" key="1">
    <citation type="submission" date="2024-02" db="EMBL/GenBank/DDBJ databases">
        <title>Rhodopirellula caenicola NBRC 110016.</title>
        <authorList>
            <person name="Ichikawa N."/>
            <person name="Katano-Makiyama Y."/>
            <person name="Hidaka K."/>
        </authorList>
    </citation>
    <scope>NUCLEOTIDE SEQUENCE [LARGE SCALE GENOMIC DNA]</scope>
    <source>
        <strain evidence="1 2">NBRC 110016</strain>
    </source>
</reference>
<accession>A0ABP9VSC0</accession>